<protein>
    <submittedName>
        <fullName evidence="1">Uncharacterized protein</fullName>
    </submittedName>
</protein>
<name>A0A0A7G019_9CLOT</name>
<sequence>MSLLSNILSKEDIQENINNTFNLNNTEYFNLADKRDTNSIRCITDNKNILDIILYKDQEKNEYLLDSRLFDNQMNSMLASYLEILDEDLNITNKCIDDVWIYADWVEVSKLN</sequence>
<reference evidence="1 2" key="1">
    <citation type="journal article" date="2015" name="Infect. Genet. Evol.">
        <title>Genomic sequences of six botulinum neurotoxin-producing strains representing three clostridial species illustrate the mobility and diversity of botulinum neurotoxin genes.</title>
        <authorList>
            <person name="Smith T.J."/>
            <person name="Hill K.K."/>
            <person name="Xie G."/>
            <person name="Foley B.T."/>
            <person name="Williamson C.H."/>
            <person name="Foster J.T."/>
            <person name="Johnson S.L."/>
            <person name="Chertkov O."/>
            <person name="Teshima H."/>
            <person name="Gibbons H.S."/>
            <person name="Johnsky L.A."/>
            <person name="Karavis M.A."/>
            <person name="Smith L.A."/>
        </authorList>
    </citation>
    <scope>NUCLEOTIDE SEQUENCE [LARGE SCALE GENOMIC DNA]</scope>
    <source>
        <strain evidence="1">Sullivan</strain>
        <plasmid evidence="2">Plasmid pCBJ</plasmid>
    </source>
</reference>
<keyword evidence="2" id="KW-1185">Reference proteome</keyword>
<accession>A0A0A7G019</accession>
<dbReference type="AlphaFoldDB" id="A0A0A7G019"/>
<geneLocation type="plasmid" evidence="1 2">
    <name>pCBJ</name>
</geneLocation>
<evidence type="ECO:0000313" key="1">
    <source>
        <dbReference type="EMBL" id="AIY85203.1"/>
    </source>
</evidence>
<keyword evidence="1" id="KW-0614">Plasmid</keyword>
<gene>
    <name evidence="1" type="ORF">U729_3191</name>
</gene>
<dbReference type="RefSeq" id="WP_040113727.1">
    <property type="nucleotide sequence ID" value="NZ_CP006906.1"/>
</dbReference>
<organism evidence="1 2">
    <name type="scientific">Clostridium baratii str. Sullivan</name>
    <dbReference type="NCBI Taxonomy" id="1415775"/>
    <lineage>
        <taxon>Bacteria</taxon>
        <taxon>Bacillati</taxon>
        <taxon>Bacillota</taxon>
        <taxon>Clostridia</taxon>
        <taxon>Eubacteriales</taxon>
        <taxon>Clostridiaceae</taxon>
        <taxon>Clostridium</taxon>
    </lineage>
</organism>
<evidence type="ECO:0000313" key="2">
    <source>
        <dbReference type="Proteomes" id="UP000030635"/>
    </source>
</evidence>
<proteinExistence type="predicted"/>
<dbReference type="HOGENOM" id="CLU_2141490_0_0_9"/>
<dbReference type="KEGG" id="cbv:U729_3191"/>
<dbReference type="Proteomes" id="UP000030635">
    <property type="component" value="Plasmid pCBJ"/>
</dbReference>
<dbReference type="EMBL" id="CP006906">
    <property type="protein sequence ID" value="AIY85203.1"/>
    <property type="molecule type" value="Genomic_DNA"/>
</dbReference>